<keyword evidence="4 8" id="KW-1003">Cell membrane</keyword>
<evidence type="ECO:0000256" key="2">
    <source>
        <dbReference type="ARBA" id="ARBA00009142"/>
    </source>
</evidence>
<feature type="transmembrane region" description="Helical" evidence="8">
    <location>
        <begin position="75"/>
        <end position="94"/>
    </location>
</feature>
<dbReference type="InterPro" id="IPR052017">
    <property type="entry name" value="TSUP"/>
</dbReference>
<evidence type="ECO:0000256" key="4">
    <source>
        <dbReference type="ARBA" id="ARBA00022475"/>
    </source>
</evidence>
<comment type="subcellular location">
    <subcellularLocation>
        <location evidence="1 8">Cell membrane</location>
        <topology evidence="1 8">Multi-pass membrane protein</topology>
    </subcellularLocation>
</comment>
<dbReference type="Proteomes" id="UP000295341">
    <property type="component" value="Unassembled WGS sequence"/>
</dbReference>
<comment type="similarity">
    <text evidence="2 8">Belongs to the 4-toluene sulfonate uptake permease (TSUP) (TC 2.A.102) family.</text>
</comment>
<dbReference type="PANTHER" id="PTHR30269:SF32">
    <property type="entry name" value="MEMBRANE TRANSPORTER PROTEIN-RELATED"/>
    <property type="match status" value="1"/>
</dbReference>
<dbReference type="GO" id="GO:0005886">
    <property type="term" value="C:plasma membrane"/>
    <property type="evidence" value="ECO:0007669"/>
    <property type="project" value="UniProtKB-SubCell"/>
</dbReference>
<dbReference type="Pfam" id="PF01925">
    <property type="entry name" value="TauE"/>
    <property type="match status" value="1"/>
</dbReference>
<reference evidence="9 10" key="1">
    <citation type="submission" date="2019-03" db="EMBL/GenBank/DDBJ databases">
        <title>Genomic Encyclopedia of Type Strains, Phase IV (KMG-IV): sequencing the most valuable type-strain genomes for metagenomic binning, comparative biology and taxonomic classification.</title>
        <authorList>
            <person name="Goeker M."/>
        </authorList>
    </citation>
    <scope>NUCLEOTIDE SEQUENCE [LARGE SCALE GENOMIC DNA]</scope>
    <source>
        <strain evidence="9 10">DSM 26377</strain>
    </source>
</reference>
<organism evidence="9 10">
    <name type="scientific">Panacagrimonas perspica</name>
    <dbReference type="NCBI Taxonomy" id="381431"/>
    <lineage>
        <taxon>Bacteria</taxon>
        <taxon>Pseudomonadati</taxon>
        <taxon>Pseudomonadota</taxon>
        <taxon>Gammaproteobacteria</taxon>
        <taxon>Nevskiales</taxon>
        <taxon>Nevskiaceae</taxon>
        <taxon>Panacagrimonas</taxon>
    </lineage>
</organism>
<evidence type="ECO:0000256" key="7">
    <source>
        <dbReference type="ARBA" id="ARBA00023136"/>
    </source>
</evidence>
<name>A0A4R7PDD0_9GAMM</name>
<dbReference type="EMBL" id="SOBT01000008">
    <property type="protein sequence ID" value="TDU32153.1"/>
    <property type="molecule type" value="Genomic_DNA"/>
</dbReference>
<sequence>MPDSILIGLMIALSFVLAGWVKGVVGMGLPTTAMALLSLMLAPAEAAALLVVPSMVTNLWQLFAGPAFWPLLRRLGLMVVAICVGTALGISLLTASESHWPSFALGVVLAIYAVFGLVAPRLSVPARLQPVLSPLVGLVTGLFAGATGVLVFPVVPYLGALNLDKEELIQALGLSFTVSTIALGIALAMTGRYSTGVATTSLLAVLPALLGMLIGQRVRDRLDAAAFRRWFFYGMLVVGIVMVVRAAMRLAG</sequence>
<proteinExistence type="inferred from homology"/>
<evidence type="ECO:0000256" key="8">
    <source>
        <dbReference type="RuleBase" id="RU363041"/>
    </source>
</evidence>
<feature type="transmembrane region" description="Helical" evidence="8">
    <location>
        <begin position="131"/>
        <end position="156"/>
    </location>
</feature>
<keyword evidence="3" id="KW-0813">Transport</keyword>
<feature type="transmembrane region" description="Helical" evidence="8">
    <location>
        <begin position="230"/>
        <end position="248"/>
    </location>
</feature>
<keyword evidence="7 8" id="KW-0472">Membrane</keyword>
<evidence type="ECO:0000256" key="5">
    <source>
        <dbReference type="ARBA" id="ARBA00022692"/>
    </source>
</evidence>
<keyword evidence="6 8" id="KW-1133">Transmembrane helix</keyword>
<dbReference type="InterPro" id="IPR002781">
    <property type="entry name" value="TM_pro_TauE-like"/>
</dbReference>
<feature type="transmembrane region" description="Helical" evidence="8">
    <location>
        <begin position="168"/>
        <end position="189"/>
    </location>
</feature>
<feature type="transmembrane region" description="Helical" evidence="8">
    <location>
        <begin position="34"/>
        <end position="63"/>
    </location>
</feature>
<evidence type="ECO:0000313" key="10">
    <source>
        <dbReference type="Proteomes" id="UP000295341"/>
    </source>
</evidence>
<protein>
    <recommendedName>
        <fullName evidence="8">Probable membrane transporter protein</fullName>
    </recommendedName>
</protein>
<evidence type="ECO:0000256" key="1">
    <source>
        <dbReference type="ARBA" id="ARBA00004651"/>
    </source>
</evidence>
<dbReference type="AlphaFoldDB" id="A0A4R7PDD0"/>
<accession>A0A4R7PDD0</accession>
<gene>
    <name evidence="9" type="ORF">DFR24_1542</name>
</gene>
<feature type="transmembrane region" description="Helical" evidence="8">
    <location>
        <begin position="196"/>
        <end position="218"/>
    </location>
</feature>
<evidence type="ECO:0000256" key="6">
    <source>
        <dbReference type="ARBA" id="ARBA00022989"/>
    </source>
</evidence>
<feature type="transmembrane region" description="Helical" evidence="8">
    <location>
        <begin position="100"/>
        <end position="119"/>
    </location>
</feature>
<evidence type="ECO:0000313" key="9">
    <source>
        <dbReference type="EMBL" id="TDU32153.1"/>
    </source>
</evidence>
<dbReference type="RefSeq" id="WP_210772618.1">
    <property type="nucleotide sequence ID" value="NZ_MWIN01000030.1"/>
</dbReference>
<comment type="caution">
    <text evidence="9">The sequence shown here is derived from an EMBL/GenBank/DDBJ whole genome shotgun (WGS) entry which is preliminary data.</text>
</comment>
<keyword evidence="10" id="KW-1185">Reference proteome</keyword>
<dbReference type="PANTHER" id="PTHR30269">
    <property type="entry name" value="TRANSMEMBRANE PROTEIN YFCA"/>
    <property type="match status" value="1"/>
</dbReference>
<evidence type="ECO:0000256" key="3">
    <source>
        <dbReference type="ARBA" id="ARBA00022448"/>
    </source>
</evidence>
<keyword evidence="5 8" id="KW-0812">Transmembrane</keyword>